<dbReference type="RefSeq" id="WP_014938294.1">
    <property type="nucleotide sequence ID" value="NC_018609.1"/>
</dbReference>
<evidence type="ECO:0000313" key="1">
    <source>
        <dbReference type="EMBL" id="AFR35967.1"/>
    </source>
</evidence>
<keyword evidence="2" id="KW-1185">Reference proteome</keyword>
<dbReference type="Pfam" id="PF25681">
    <property type="entry name" value="Phage_TTP_17"/>
    <property type="match status" value="1"/>
</dbReference>
<name>J9R8A1_RIEAN</name>
<dbReference type="Proteomes" id="UP000006276">
    <property type="component" value="Chromosome"/>
</dbReference>
<dbReference type="PATRIC" id="fig|1228997.3.peg.1365"/>
<dbReference type="KEGG" id="rag:B739_1369"/>
<organism evidence="1 2">
    <name type="scientific">Riemerella anatipestifer RA-CH-1</name>
    <dbReference type="NCBI Taxonomy" id="1228997"/>
    <lineage>
        <taxon>Bacteria</taxon>
        <taxon>Pseudomonadati</taxon>
        <taxon>Bacteroidota</taxon>
        <taxon>Flavobacteriia</taxon>
        <taxon>Flavobacteriales</taxon>
        <taxon>Weeksellaceae</taxon>
        <taxon>Riemerella</taxon>
    </lineage>
</organism>
<accession>J9R8A1</accession>
<dbReference type="HOGENOM" id="CLU_1585257_0_0_10"/>
<evidence type="ECO:0000313" key="2">
    <source>
        <dbReference type="Proteomes" id="UP000006276"/>
    </source>
</evidence>
<reference evidence="1 2" key="1">
    <citation type="submission" date="2012-09" db="EMBL/GenBank/DDBJ databases">
        <title>Riemerella anatipestifer vaccine strains.</title>
        <authorList>
            <person name="Chun C.A."/>
            <person name="Shu W.M."/>
            <person name="Kang Z.D."/>
            <person name="Jia W.X."/>
        </authorList>
    </citation>
    <scope>NUCLEOTIDE SEQUENCE [LARGE SCALE GENOMIC DNA]</scope>
    <source>
        <strain evidence="1 2">RA-CH-1</strain>
    </source>
</reference>
<sequence>MPLFNLGVAAIELSNIATDGGVGTSFAALGLTQEGTCKIQFGDPTIKKLNVEEFDGGADAILTSGEKKIEFTVANPDEDTLVAVFGGTKSGSAGTTVYKAPSSAVTIERSLKITPKKGLGFIFPRALITASFTPDIGKDNWVGVVVKAEVLTPTKTGEAEWSTFRVA</sequence>
<evidence type="ECO:0008006" key="3">
    <source>
        <dbReference type="Google" id="ProtNLM"/>
    </source>
</evidence>
<protein>
    <recommendedName>
        <fullName evidence="3">Phage tail protein</fullName>
    </recommendedName>
</protein>
<dbReference type="InterPro" id="IPR058154">
    <property type="entry name" value="Bxb1_TTP-like"/>
</dbReference>
<dbReference type="EMBL" id="CP003787">
    <property type="protein sequence ID" value="AFR35967.1"/>
    <property type="molecule type" value="Genomic_DNA"/>
</dbReference>
<gene>
    <name evidence="1" type="ORF">B739_1369</name>
</gene>
<proteinExistence type="predicted"/>
<dbReference type="AlphaFoldDB" id="J9R8A1"/>